<dbReference type="AlphaFoldDB" id="A0A395NVC9"/>
<dbReference type="SUPFAM" id="SSF53474">
    <property type="entry name" value="alpha/beta-Hydrolases"/>
    <property type="match status" value="1"/>
</dbReference>
<evidence type="ECO:0000259" key="4">
    <source>
        <dbReference type="Pfam" id="PF00561"/>
    </source>
</evidence>
<dbReference type="InterPro" id="IPR013595">
    <property type="entry name" value="Pept_S33_TAP-like_C"/>
</dbReference>
<dbReference type="Pfam" id="PF08386">
    <property type="entry name" value="Abhydrolase_4"/>
    <property type="match status" value="1"/>
</dbReference>
<keyword evidence="3" id="KW-0732">Signal</keyword>
<accession>A0A395NVC9</accession>
<proteinExistence type="inferred from homology"/>
<organism evidence="6 7">
    <name type="scientific">Trichoderma arundinaceum</name>
    <dbReference type="NCBI Taxonomy" id="490622"/>
    <lineage>
        <taxon>Eukaryota</taxon>
        <taxon>Fungi</taxon>
        <taxon>Dikarya</taxon>
        <taxon>Ascomycota</taxon>
        <taxon>Pezizomycotina</taxon>
        <taxon>Sordariomycetes</taxon>
        <taxon>Hypocreomycetidae</taxon>
        <taxon>Hypocreales</taxon>
        <taxon>Hypocreaceae</taxon>
        <taxon>Trichoderma</taxon>
    </lineage>
</organism>
<comment type="similarity">
    <text evidence="1">Belongs to the peptidase S33 family.</text>
</comment>
<keyword evidence="6" id="KW-0031">Aminopeptidase</keyword>
<comment type="caution">
    <text evidence="6">The sequence shown here is derived from an EMBL/GenBank/DDBJ whole genome shotgun (WGS) entry which is preliminary data.</text>
</comment>
<evidence type="ECO:0000313" key="6">
    <source>
        <dbReference type="EMBL" id="RFU80056.1"/>
    </source>
</evidence>
<feature type="signal peptide" evidence="3">
    <location>
        <begin position="1"/>
        <end position="21"/>
    </location>
</feature>
<evidence type="ECO:0000259" key="5">
    <source>
        <dbReference type="Pfam" id="PF08386"/>
    </source>
</evidence>
<feature type="domain" description="AB hydrolase-1" evidence="4">
    <location>
        <begin position="81"/>
        <end position="258"/>
    </location>
</feature>
<dbReference type="PANTHER" id="PTHR43248:SF30">
    <property type="entry name" value="AB HYDROLASE-1 DOMAIN-CONTAINING PROTEIN"/>
    <property type="match status" value="1"/>
</dbReference>
<protein>
    <submittedName>
        <fullName evidence="6">Tripeptidyl aminopeptidase</fullName>
    </submittedName>
</protein>
<dbReference type="InterPro" id="IPR029058">
    <property type="entry name" value="AB_hydrolase_fold"/>
</dbReference>
<feature type="domain" description="Peptidase S33 tripeptidyl aminopeptidase-like C-terminal" evidence="5">
    <location>
        <begin position="399"/>
        <end position="492"/>
    </location>
</feature>
<evidence type="ECO:0000256" key="3">
    <source>
        <dbReference type="SAM" id="SignalP"/>
    </source>
</evidence>
<reference evidence="6 7" key="1">
    <citation type="journal article" date="2018" name="PLoS Pathog.">
        <title>Evolution of structural diversity of trichothecenes, a family of toxins produced by plant pathogenic and entomopathogenic fungi.</title>
        <authorList>
            <person name="Proctor R.H."/>
            <person name="McCormick S.P."/>
            <person name="Kim H.S."/>
            <person name="Cardoza R.E."/>
            <person name="Stanley A.M."/>
            <person name="Lindo L."/>
            <person name="Kelly A."/>
            <person name="Brown D.W."/>
            <person name="Lee T."/>
            <person name="Vaughan M.M."/>
            <person name="Alexander N.J."/>
            <person name="Busman M."/>
            <person name="Gutierrez S."/>
        </authorList>
    </citation>
    <scope>NUCLEOTIDE SEQUENCE [LARGE SCALE GENOMIC DNA]</scope>
    <source>
        <strain evidence="6 7">IBT 40837</strain>
    </source>
</reference>
<feature type="chain" id="PRO_5017480921" evidence="3">
    <location>
        <begin position="22"/>
        <end position="495"/>
    </location>
</feature>
<dbReference type="InterPro" id="IPR051601">
    <property type="entry name" value="Serine_prot/Carboxylest_S33"/>
</dbReference>
<sequence>MLRSTLQFVALLPGCMLPVLAAPSYAVPKQGSIEWKNCTIPLDGAECGKISVPIDYSQPTGRTTTLAMVRAKSNSTTPKGTIFLNPGGPGGSGVELLVGLLQSPTLPGMELLKDYHLIGLDPRGVGQSSPIKCSAKLWNIRVPTMVETEAEYKAMARHWKAVGHSCRMLTGPLFDHLDTTHVVRDFDFVRQAIGEEKFNLVGLSYGTQIAYTYAEMFPQNVGRLLLDGVLDHGQRGIDTVQTESAAFEITLHKFFEWCEGDETCSLHDKGDVQAFFKRLTAKALAKPLDAPNCNQTAEAPCRSSVTLEELITSVQGGLIPGQAQWGALADNLLAASKGDASALSVPYFTGETDPKGSWASLAIGCQDWGRARGFADLRAVQHATNTLSPLTLGYTQSLGYYARCVSWPVKPSNPQQALKKGITHAPPMLLANSFWDPSTSVQWAVSIHEQIPNSVLVFRNGSGHTSYNSPGEIATAMNEFLLEGKLPKEGTVYQN</sequence>
<evidence type="ECO:0000256" key="2">
    <source>
        <dbReference type="ARBA" id="ARBA00022801"/>
    </source>
</evidence>
<dbReference type="STRING" id="490622.A0A395NVC9"/>
<dbReference type="GO" id="GO:0004177">
    <property type="term" value="F:aminopeptidase activity"/>
    <property type="evidence" value="ECO:0007669"/>
    <property type="project" value="UniProtKB-KW"/>
</dbReference>
<dbReference type="Pfam" id="PF00561">
    <property type="entry name" value="Abhydrolase_1"/>
    <property type="match status" value="1"/>
</dbReference>
<evidence type="ECO:0000256" key="1">
    <source>
        <dbReference type="ARBA" id="ARBA00010088"/>
    </source>
</evidence>
<evidence type="ECO:0000313" key="7">
    <source>
        <dbReference type="Proteomes" id="UP000266272"/>
    </source>
</evidence>
<dbReference type="Proteomes" id="UP000266272">
    <property type="component" value="Unassembled WGS sequence"/>
</dbReference>
<dbReference type="EMBL" id="PXOA01000127">
    <property type="protein sequence ID" value="RFU80056.1"/>
    <property type="molecule type" value="Genomic_DNA"/>
</dbReference>
<keyword evidence="6" id="KW-0645">Protease</keyword>
<dbReference type="PANTHER" id="PTHR43248">
    <property type="entry name" value="2-SUCCINYL-6-HYDROXY-2,4-CYCLOHEXADIENE-1-CARBOXYLATE SYNTHASE"/>
    <property type="match status" value="1"/>
</dbReference>
<dbReference type="Gene3D" id="3.40.50.1820">
    <property type="entry name" value="alpha/beta hydrolase"/>
    <property type="match status" value="1"/>
</dbReference>
<dbReference type="InterPro" id="IPR000073">
    <property type="entry name" value="AB_hydrolase_1"/>
</dbReference>
<keyword evidence="7" id="KW-1185">Reference proteome</keyword>
<gene>
    <name evidence="6" type="ORF">TARUN_2174</name>
</gene>
<name>A0A395NVC9_TRIAR</name>
<dbReference type="OrthoDB" id="425534at2759"/>
<keyword evidence="2" id="KW-0378">Hydrolase</keyword>